<dbReference type="EMBL" id="FOOX01000010">
    <property type="protein sequence ID" value="SFG83644.1"/>
    <property type="molecule type" value="Genomic_DNA"/>
</dbReference>
<protein>
    <submittedName>
        <fullName evidence="1">Uncharacterized protein</fullName>
    </submittedName>
</protein>
<dbReference type="Proteomes" id="UP000199337">
    <property type="component" value="Unassembled WGS sequence"/>
</dbReference>
<organism evidence="1 2">
    <name type="scientific">Desulfotruncus arcticus DSM 17038</name>
    <dbReference type="NCBI Taxonomy" id="1121424"/>
    <lineage>
        <taxon>Bacteria</taxon>
        <taxon>Bacillati</taxon>
        <taxon>Bacillota</taxon>
        <taxon>Clostridia</taxon>
        <taxon>Eubacteriales</taxon>
        <taxon>Desulfallaceae</taxon>
        <taxon>Desulfotruncus</taxon>
    </lineage>
</organism>
<keyword evidence="2" id="KW-1185">Reference proteome</keyword>
<accession>A0A1I2V2L7</accession>
<dbReference type="RefSeq" id="WP_165613529.1">
    <property type="nucleotide sequence ID" value="NZ_FOOX01000010.1"/>
</dbReference>
<gene>
    <name evidence="1" type="ORF">SAMN05660649_02872</name>
</gene>
<dbReference type="AlphaFoldDB" id="A0A1I2V2L7"/>
<evidence type="ECO:0000313" key="2">
    <source>
        <dbReference type="Proteomes" id="UP000199337"/>
    </source>
</evidence>
<name>A0A1I2V2L7_9FIRM</name>
<sequence>MRWLSWEPLMEISPVGLLAAGVVLGAGSPAIKSGLRGLAVGATKGILSISNQLKETGEKINEDWQDMVAEAKASLEPMQQGNAEVIPLARDTEHQILESINAIKKEFTNFMDETRQELNQLKVALKNTPVEQKS</sequence>
<evidence type="ECO:0000313" key="1">
    <source>
        <dbReference type="EMBL" id="SFG83644.1"/>
    </source>
</evidence>
<reference evidence="2" key="1">
    <citation type="submission" date="2016-10" db="EMBL/GenBank/DDBJ databases">
        <authorList>
            <person name="Varghese N."/>
            <person name="Submissions S."/>
        </authorList>
    </citation>
    <scope>NUCLEOTIDE SEQUENCE [LARGE SCALE GENOMIC DNA]</scope>
    <source>
        <strain evidence="2">DSM 17038</strain>
    </source>
</reference>
<proteinExistence type="predicted"/>